<sequence>MLVSFLYLYLLGSCRRLHLSRLLRETPKYLVSPNQDVIAHGRSEPTARRSPPLRPVLIVAEDLRDATQKKQQHRGYTKIWLIRRKRAEPRLEVFWRYGSGVQ</sequence>
<accession>A0A5C6DNX0</accession>
<evidence type="ECO:0000313" key="2">
    <source>
        <dbReference type="Proteomes" id="UP000319143"/>
    </source>
</evidence>
<protein>
    <submittedName>
        <fullName evidence="1">Uncharacterized protein</fullName>
    </submittedName>
</protein>
<proteinExistence type="predicted"/>
<name>A0A5C6DNX0_9BACT</name>
<dbReference type="EMBL" id="SJPV01000004">
    <property type="protein sequence ID" value="TWU38302.1"/>
    <property type="molecule type" value="Genomic_DNA"/>
</dbReference>
<reference evidence="1 2" key="1">
    <citation type="submission" date="2019-02" db="EMBL/GenBank/DDBJ databases">
        <title>Deep-cultivation of Planctomycetes and their phenomic and genomic characterization uncovers novel biology.</title>
        <authorList>
            <person name="Wiegand S."/>
            <person name="Jogler M."/>
            <person name="Boedeker C."/>
            <person name="Pinto D."/>
            <person name="Vollmers J."/>
            <person name="Rivas-Marin E."/>
            <person name="Kohn T."/>
            <person name="Peeters S.H."/>
            <person name="Heuer A."/>
            <person name="Rast P."/>
            <person name="Oberbeckmann S."/>
            <person name="Bunk B."/>
            <person name="Jeske O."/>
            <person name="Meyerdierks A."/>
            <person name="Storesund J.E."/>
            <person name="Kallscheuer N."/>
            <person name="Luecker S."/>
            <person name="Lage O.M."/>
            <person name="Pohl T."/>
            <person name="Merkel B.J."/>
            <person name="Hornburger P."/>
            <person name="Mueller R.-W."/>
            <person name="Bruemmer F."/>
            <person name="Labrenz M."/>
            <person name="Spormann A.M."/>
            <person name="Op Den Camp H."/>
            <person name="Overmann J."/>
            <person name="Amann R."/>
            <person name="Jetten M.S.M."/>
            <person name="Mascher T."/>
            <person name="Medema M.H."/>
            <person name="Devos D.P."/>
            <person name="Kaster A.-K."/>
            <person name="Ovreas L."/>
            <person name="Rohde M."/>
            <person name="Galperin M.Y."/>
            <person name="Jogler C."/>
        </authorList>
    </citation>
    <scope>NUCLEOTIDE SEQUENCE [LARGE SCALE GENOMIC DNA]</scope>
    <source>
        <strain evidence="1 2">Poly41</strain>
    </source>
</reference>
<evidence type="ECO:0000313" key="1">
    <source>
        <dbReference type="EMBL" id="TWU38302.1"/>
    </source>
</evidence>
<gene>
    <name evidence="1" type="ORF">Poly41_27780</name>
</gene>
<dbReference type="Proteomes" id="UP000319143">
    <property type="component" value="Unassembled WGS sequence"/>
</dbReference>
<keyword evidence="2" id="KW-1185">Reference proteome</keyword>
<organism evidence="1 2">
    <name type="scientific">Novipirellula artificiosorum</name>
    <dbReference type="NCBI Taxonomy" id="2528016"/>
    <lineage>
        <taxon>Bacteria</taxon>
        <taxon>Pseudomonadati</taxon>
        <taxon>Planctomycetota</taxon>
        <taxon>Planctomycetia</taxon>
        <taxon>Pirellulales</taxon>
        <taxon>Pirellulaceae</taxon>
        <taxon>Novipirellula</taxon>
    </lineage>
</organism>
<dbReference type="AlphaFoldDB" id="A0A5C6DNX0"/>
<comment type="caution">
    <text evidence="1">The sequence shown here is derived from an EMBL/GenBank/DDBJ whole genome shotgun (WGS) entry which is preliminary data.</text>
</comment>